<accession>A0ABS1VPY1</accession>
<gene>
    <name evidence="3" type="ORF">JKJ07_21040</name>
</gene>
<proteinExistence type="predicted"/>
<evidence type="ECO:0000259" key="2">
    <source>
        <dbReference type="PROSITE" id="PS51173"/>
    </source>
</evidence>
<dbReference type="EMBL" id="JAENHO010000006">
    <property type="protein sequence ID" value="MBL7256787.1"/>
    <property type="molecule type" value="Genomic_DNA"/>
</dbReference>
<dbReference type="Proteomes" id="UP000598996">
    <property type="component" value="Unassembled WGS sequence"/>
</dbReference>
<feature type="domain" description="CBM2" evidence="2">
    <location>
        <begin position="105"/>
        <end position="213"/>
    </location>
</feature>
<comment type="caution">
    <text evidence="3">The sequence shown here is derived from an EMBL/GenBank/DDBJ whole genome shotgun (WGS) entry which is preliminary data.</text>
</comment>
<dbReference type="InterPro" id="IPR008965">
    <property type="entry name" value="CBM2/CBM3_carb-bd_dom_sf"/>
</dbReference>
<dbReference type="SMART" id="SM00637">
    <property type="entry name" value="CBD_II"/>
    <property type="match status" value="1"/>
</dbReference>
<dbReference type="SUPFAM" id="SSF49384">
    <property type="entry name" value="Carbohydrate-binding domain"/>
    <property type="match status" value="1"/>
</dbReference>
<dbReference type="InterPro" id="IPR012291">
    <property type="entry name" value="CBM2_carb-bd_dom_sf"/>
</dbReference>
<feature type="compositionally biased region" description="Low complexity" evidence="1">
    <location>
        <begin position="94"/>
        <end position="103"/>
    </location>
</feature>
<dbReference type="Pfam" id="PF00553">
    <property type="entry name" value="CBM_2"/>
    <property type="match status" value="1"/>
</dbReference>
<organism evidence="3 4">
    <name type="scientific">Paractinoplanes lichenicola</name>
    <dbReference type="NCBI Taxonomy" id="2802976"/>
    <lineage>
        <taxon>Bacteria</taxon>
        <taxon>Bacillati</taxon>
        <taxon>Actinomycetota</taxon>
        <taxon>Actinomycetes</taxon>
        <taxon>Micromonosporales</taxon>
        <taxon>Micromonosporaceae</taxon>
        <taxon>Paractinoplanes</taxon>
    </lineage>
</organism>
<name>A0ABS1VPY1_9ACTN</name>
<keyword evidence="4" id="KW-1185">Reference proteome</keyword>
<dbReference type="PROSITE" id="PS51173">
    <property type="entry name" value="CBM2"/>
    <property type="match status" value="1"/>
</dbReference>
<dbReference type="Gene3D" id="2.60.40.290">
    <property type="match status" value="1"/>
</dbReference>
<sequence>MAAKHSVRVFGTARFILSFGVAILVLLVVWVAVRAVGPAEASKAPSLVLPSLPAPTIAVPSPPSVSHTPSRTPSASPSRTRSSAPTSPTPRPTTKPAVTKTTTAPPPPQADVEATLAVGASWDEGYVAAVRVTNEGDRPTRWRVTVSHSGLRNLELRGVWNATGDQQGDSLVFTGGTLAPGAQASFGYQTSKTGRGKARPSGCNALGGSCSVR</sequence>
<feature type="compositionally biased region" description="Low complexity" evidence="1">
    <location>
        <begin position="64"/>
        <end position="86"/>
    </location>
</feature>
<feature type="region of interest" description="Disordered" evidence="1">
    <location>
        <begin position="59"/>
        <end position="111"/>
    </location>
</feature>
<evidence type="ECO:0000313" key="3">
    <source>
        <dbReference type="EMBL" id="MBL7256787.1"/>
    </source>
</evidence>
<reference evidence="3 4" key="1">
    <citation type="submission" date="2021-01" db="EMBL/GenBank/DDBJ databases">
        <title>Actinoplanes sp. nov. LDG1-01 isolated from lichen.</title>
        <authorList>
            <person name="Saeng-In P."/>
            <person name="Phongsopitanun W."/>
            <person name="Kanchanasin P."/>
            <person name="Yuki M."/>
            <person name="Kudo T."/>
            <person name="Ohkuma M."/>
            <person name="Tanasupawat S."/>
        </authorList>
    </citation>
    <scope>NUCLEOTIDE SEQUENCE [LARGE SCALE GENOMIC DNA]</scope>
    <source>
        <strain evidence="3 4">LDG1-01</strain>
    </source>
</reference>
<dbReference type="InterPro" id="IPR001919">
    <property type="entry name" value="CBD2"/>
</dbReference>
<evidence type="ECO:0000256" key="1">
    <source>
        <dbReference type="SAM" id="MobiDB-lite"/>
    </source>
</evidence>
<protein>
    <submittedName>
        <fullName evidence="3">Cellulose binding domain-containing protein</fullName>
    </submittedName>
</protein>
<dbReference type="RefSeq" id="WP_202993352.1">
    <property type="nucleotide sequence ID" value="NZ_JAENHO010000006.1"/>
</dbReference>
<evidence type="ECO:0000313" key="4">
    <source>
        <dbReference type="Proteomes" id="UP000598996"/>
    </source>
</evidence>